<comment type="caution">
    <text evidence="2">The sequence shown here is derived from an EMBL/GenBank/DDBJ whole genome shotgun (WGS) entry which is preliminary data.</text>
</comment>
<evidence type="ECO:0000313" key="2">
    <source>
        <dbReference type="EMBL" id="EKG13233.1"/>
    </source>
</evidence>
<feature type="signal peptide" evidence="1">
    <location>
        <begin position="1"/>
        <end position="18"/>
    </location>
</feature>
<proteinExistence type="predicted"/>
<accession>K2RF41</accession>
<gene>
    <name evidence="2" type="ORF">MPH_09513</name>
</gene>
<dbReference type="EMBL" id="AHHD01000414">
    <property type="protein sequence ID" value="EKG13233.1"/>
    <property type="molecule type" value="Genomic_DNA"/>
</dbReference>
<protein>
    <recommendedName>
        <fullName evidence="4">Cupin RmlC-type</fullName>
    </recommendedName>
</protein>
<sequence length="203" mass="21850">MKLLVLSCIEAIVTTALASPFSTSANANVRAYGGLEAEDCQIRCPLSTEPGQVVLPALTQYKNASGEWENTIECWQVDTVSTELPGIDNAFRLDWEGGFDAAYQYVFYDQSFMPAHPAPEPSLIVMSSGIGDLRVPSGRCLRVGAGDIFFSVGTDGRQTAWWSEGTVVSDFYFKGGKIPKHDVVPEAPAGEGAFVVQTSDGEL</sequence>
<reference evidence="2 3" key="1">
    <citation type="journal article" date="2012" name="BMC Genomics">
        <title>Tools to kill: Genome of one of the most destructive plant pathogenic fungi Macrophomina phaseolina.</title>
        <authorList>
            <person name="Islam M.S."/>
            <person name="Haque M.S."/>
            <person name="Islam M.M."/>
            <person name="Emdad E.M."/>
            <person name="Halim A."/>
            <person name="Hossen Q.M.M."/>
            <person name="Hossain M.Z."/>
            <person name="Ahmed B."/>
            <person name="Rahim S."/>
            <person name="Rahman M.S."/>
            <person name="Alam M.M."/>
            <person name="Hou S."/>
            <person name="Wan X."/>
            <person name="Saito J.A."/>
            <person name="Alam M."/>
        </authorList>
    </citation>
    <scope>NUCLEOTIDE SEQUENCE [LARGE SCALE GENOMIC DNA]</scope>
    <source>
        <strain evidence="2 3">MS6</strain>
    </source>
</reference>
<name>K2RF41_MACPH</name>
<evidence type="ECO:0000313" key="3">
    <source>
        <dbReference type="Proteomes" id="UP000007129"/>
    </source>
</evidence>
<dbReference type="OrthoDB" id="3223416at2759"/>
<dbReference type="Proteomes" id="UP000007129">
    <property type="component" value="Unassembled WGS sequence"/>
</dbReference>
<dbReference type="HOGENOM" id="CLU_1355456_0_0_1"/>
<dbReference type="InParanoid" id="K2RF41"/>
<organism evidence="2 3">
    <name type="scientific">Macrophomina phaseolina (strain MS6)</name>
    <name type="common">Charcoal rot fungus</name>
    <dbReference type="NCBI Taxonomy" id="1126212"/>
    <lineage>
        <taxon>Eukaryota</taxon>
        <taxon>Fungi</taxon>
        <taxon>Dikarya</taxon>
        <taxon>Ascomycota</taxon>
        <taxon>Pezizomycotina</taxon>
        <taxon>Dothideomycetes</taxon>
        <taxon>Dothideomycetes incertae sedis</taxon>
        <taxon>Botryosphaeriales</taxon>
        <taxon>Botryosphaeriaceae</taxon>
        <taxon>Macrophomina</taxon>
    </lineage>
</organism>
<evidence type="ECO:0008006" key="4">
    <source>
        <dbReference type="Google" id="ProtNLM"/>
    </source>
</evidence>
<feature type="chain" id="PRO_5003864139" description="Cupin RmlC-type" evidence="1">
    <location>
        <begin position="19"/>
        <end position="203"/>
    </location>
</feature>
<dbReference type="AlphaFoldDB" id="K2RF41"/>
<evidence type="ECO:0000256" key="1">
    <source>
        <dbReference type="SAM" id="SignalP"/>
    </source>
</evidence>
<keyword evidence="1" id="KW-0732">Signal</keyword>
<dbReference type="VEuPathDB" id="FungiDB:MPH_09513"/>